<dbReference type="Pfam" id="PF01614">
    <property type="entry name" value="IclR_C"/>
    <property type="match status" value="1"/>
</dbReference>
<organism evidence="6 7">
    <name type="scientific">Novosphingobium mathurense</name>
    <dbReference type="NCBI Taxonomy" id="428990"/>
    <lineage>
        <taxon>Bacteria</taxon>
        <taxon>Pseudomonadati</taxon>
        <taxon>Pseudomonadota</taxon>
        <taxon>Alphaproteobacteria</taxon>
        <taxon>Sphingomonadales</taxon>
        <taxon>Sphingomonadaceae</taxon>
        <taxon>Novosphingobium</taxon>
    </lineage>
</organism>
<keyword evidence="3" id="KW-0804">Transcription</keyword>
<dbReference type="GO" id="GO:0045892">
    <property type="term" value="P:negative regulation of DNA-templated transcription"/>
    <property type="evidence" value="ECO:0007669"/>
    <property type="project" value="TreeGrafter"/>
</dbReference>
<reference evidence="7" key="1">
    <citation type="submission" date="2017-02" db="EMBL/GenBank/DDBJ databases">
        <authorList>
            <person name="Varghese N."/>
            <person name="Submissions S."/>
        </authorList>
    </citation>
    <scope>NUCLEOTIDE SEQUENCE [LARGE SCALE GENOMIC DNA]</scope>
    <source>
        <strain evidence="7">SM117</strain>
    </source>
</reference>
<evidence type="ECO:0000313" key="6">
    <source>
        <dbReference type="EMBL" id="SLK09014.1"/>
    </source>
</evidence>
<evidence type="ECO:0000256" key="3">
    <source>
        <dbReference type="ARBA" id="ARBA00023163"/>
    </source>
</evidence>
<proteinExistence type="predicted"/>
<evidence type="ECO:0000256" key="1">
    <source>
        <dbReference type="ARBA" id="ARBA00023015"/>
    </source>
</evidence>
<sequence length="260" mass="28576">MSQDNLKSLVKAAAVLDCFSTVEQQLSVAEIAKRIGIPRGTANRIIRTLKELGYLEQERQRDQFRLGMKLFGLGNTVLANMELQHEARSTVEALTRVSGETVHLAVFDGVHSTVINRTDADGSSFNTRYVLEASPAHATSTGKAALAFQSPAEIERFISLGLRRFTEQTIVDPDHLRQELQAIRERGYAFDDGELTDGVKCIGAPIHNSSGRVFAAISISGISDEFTTKKIDLFSSLVVNHADLISSRLGYDPEIENVNK</sequence>
<dbReference type="RefSeq" id="WP_079731635.1">
    <property type="nucleotide sequence ID" value="NZ_FVZE01000009.1"/>
</dbReference>
<dbReference type="Gene3D" id="1.10.10.10">
    <property type="entry name" value="Winged helix-like DNA-binding domain superfamily/Winged helix DNA-binding domain"/>
    <property type="match status" value="1"/>
</dbReference>
<dbReference type="SUPFAM" id="SSF46785">
    <property type="entry name" value="Winged helix' DNA-binding domain"/>
    <property type="match status" value="1"/>
</dbReference>
<protein>
    <submittedName>
        <fullName evidence="6">Transcriptional regulator, IclR family</fullName>
    </submittedName>
</protein>
<accession>A0A1U6IM03</accession>
<dbReference type="Proteomes" id="UP000190989">
    <property type="component" value="Unassembled WGS sequence"/>
</dbReference>
<dbReference type="PANTHER" id="PTHR30136:SF35">
    <property type="entry name" value="HTH-TYPE TRANSCRIPTIONAL REGULATOR RV1719"/>
    <property type="match status" value="1"/>
</dbReference>
<dbReference type="InterPro" id="IPR011991">
    <property type="entry name" value="ArsR-like_HTH"/>
</dbReference>
<dbReference type="Gene3D" id="3.30.450.40">
    <property type="match status" value="1"/>
</dbReference>
<dbReference type="InterPro" id="IPR050707">
    <property type="entry name" value="HTH_MetabolicPath_Reg"/>
</dbReference>
<dbReference type="PROSITE" id="PS51078">
    <property type="entry name" value="ICLR_ED"/>
    <property type="match status" value="1"/>
</dbReference>
<dbReference type="InterPro" id="IPR014757">
    <property type="entry name" value="Tscrpt_reg_IclR_C"/>
</dbReference>
<dbReference type="SUPFAM" id="SSF55781">
    <property type="entry name" value="GAF domain-like"/>
    <property type="match status" value="1"/>
</dbReference>
<dbReference type="InterPro" id="IPR036388">
    <property type="entry name" value="WH-like_DNA-bd_sf"/>
</dbReference>
<name>A0A1U6IM03_9SPHN</name>
<dbReference type="InterPro" id="IPR036390">
    <property type="entry name" value="WH_DNA-bd_sf"/>
</dbReference>
<evidence type="ECO:0000313" key="7">
    <source>
        <dbReference type="Proteomes" id="UP000190989"/>
    </source>
</evidence>
<dbReference type="SMART" id="SM00346">
    <property type="entry name" value="HTH_ICLR"/>
    <property type="match status" value="1"/>
</dbReference>
<dbReference type="EMBL" id="FVZE01000009">
    <property type="protein sequence ID" value="SLK09014.1"/>
    <property type="molecule type" value="Genomic_DNA"/>
</dbReference>
<dbReference type="STRING" id="428990.SAMN06295987_10967"/>
<dbReference type="InterPro" id="IPR005471">
    <property type="entry name" value="Tscrpt_reg_IclR_N"/>
</dbReference>
<dbReference type="InterPro" id="IPR029016">
    <property type="entry name" value="GAF-like_dom_sf"/>
</dbReference>
<keyword evidence="2" id="KW-0238">DNA-binding</keyword>
<gene>
    <name evidence="6" type="ORF">SAMN06295987_10967</name>
</gene>
<feature type="domain" description="IclR-ED" evidence="5">
    <location>
        <begin position="69"/>
        <end position="251"/>
    </location>
</feature>
<dbReference type="CDD" id="cd00090">
    <property type="entry name" value="HTH_ARSR"/>
    <property type="match status" value="1"/>
</dbReference>
<dbReference type="PROSITE" id="PS51077">
    <property type="entry name" value="HTH_ICLR"/>
    <property type="match status" value="1"/>
</dbReference>
<evidence type="ECO:0000259" key="5">
    <source>
        <dbReference type="PROSITE" id="PS51078"/>
    </source>
</evidence>
<keyword evidence="1" id="KW-0805">Transcription regulation</keyword>
<dbReference type="GO" id="GO:0003677">
    <property type="term" value="F:DNA binding"/>
    <property type="evidence" value="ECO:0007669"/>
    <property type="project" value="UniProtKB-KW"/>
</dbReference>
<dbReference type="Pfam" id="PF09339">
    <property type="entry name" value="HTH_IclR"/>
    <property type="match status" value="1"/>
</dbReference>
<keyword evidence="7" id="KW-1185">Reference proteome</keyword>
<dbReference type="PANTHER" id="PTHR30136">
    <property type="entry name" value="HELIX-TURN-HELIX TRANSCRIPTIONAL REGULATOR, ICLR FAMILY"/>
    <property type="match status" value="1"/>
</dbReference>
<dbReference type="AlphaFoldDB" id="A0A1U6IM03"/>
<dbReference type="GO" id="GO:0003700">
    <property type="term" value="F:DNA-binding transcription factor activity"/>
    <property type="evidence" value="ECO:0007669"/>
    <property type="project" value="TreeGrafter"/>
</dbReference>
<dbReference type="FunFam" id="1.10.10.10:FF:000056">
    <property type="entry name" value="IclR family transcriptional regulator"/>
    <property type="match status" value="1"/>
</dbReference>
<evidence type="ECO:0000256" key="2">
    <source>
        <dbReference type="ARBA" id="ARBA00023125"/>
    </source>
</evidence>
<feature type="domain" description="HTH iclR-type" evidence="4">
    <location>
        <begin position="6"/>
        <end position="68"/>
    </location>
</feature>
<evidence type="ECO:0000259" key="4">
    <source>
        <dbReference type="PROSITE" id="PS51077"/>
    </source>
</evidence>